<dbReference type="EMBL" id="CM056742">
    <property type="protein sequence ID" value="KAJ8680608.1"/>
    <property type="molecule type" value="Genomic_DNA"/>
</dbReference>
<accession>A0ACC2PBY3</accession>
<comment type="caution">
    <text evidence="1">The sequence shown here is derived from an EMBL/GenBank/DDBJ whole genome shotgun (WGS) entry which is preliminary data.</text>
</comment>
<evidence type="ECO:0000313" key="1">
    <source>
        <dbReference type="EMBL" id="KAJ8680608.1"/>
    </source>
</evidence>
<organism evidence="1 2">
    <name type="scientific">Eretmocerus hayati</name>
    <dbReference type="NCBI Taxonomy" id="131215"/>
    <lineage>
        <taxon>Eukaryota</taxon>
        <taxon>Metazoa</taxon>
        <taxon>Ecdysozoa</taxon>
        <taxon>Arthropoda</taxon>
        <taxon>Hexapoda</taxon>
        <taxon>Insecta</taxon>
        <taxon>Pterygota</taxon>
        <taxon>Neoptera</taxon>
        <taxon>Endopterygota</taxon>
        <taxon>Hymenoptera</taxon>
        <taxon>Apocrita</taxon>
        <taxon>Proctotrupomorpha</taxon>
        <taxon>Chalcidoidea</taxon>
        <taxon>Aphelinidae</taxon>
        <taxon>Aphelininae</taxon>
        <taxon>Eretmocerus</taxon>
    </lineage>
</organism>
<dbReference type="Proteomes" id="UP001239111">
    <property type="component" value="Chromosome 2"/>
</dbReference>
<proteinExistence type="predicted"/>
<reference evidence="1" key="1">
    <citation type="submission" date="2023-04" db="EMBL/GenBank/DDBJ databases">
        <title>A chromosome-level genome assembly of the parasitoid wasp Eretmocerus hayati.</title>
        <authorList>
            <person name="Zhong Y."/>
            <person name="Liu S."/>
            <person name="Liu Y."/>
        </authorList>
    </citation>
    <scope>NUCLEOTIDE SEQUENCE</scope>
    <source>
        <strain evidence="1">ZJU_SS_LIU_2023</strain>
    </source>
</reference>
<sequence>MGFPATTTLWIIAWCCMLRGLHPAPQMSAKQVPCDKTRKIFLEPWGVISDGPNNYNYTQDSHCEWLIKANNSRQFITLSFRTMGTECSYDYVFVYDGDSFRSPLLGSFSGKTDPQQVTSSSGYMLILLYSDTNYVLDGFHAEFSVTDCPNNCTNHGKCINNTCFCENDWGGRDCSRSLCPNNCGVGGICGSKQCQCQAGYSGQSCSLHKEHPEGNRWHWLAHSEAGMTPRAAHTAVYISETDSLYIFGGYNLNHVLSNFEVYRFSKSQWEDEYGNVLEGLTPDEYLDPLLIATELGNMGAHEQYGLSKSIFWNVFLGLKDSNSSTLKNGSRSGIINWQDPRVFDKFETDSKTLHITKANDTYNGEGRRKNTRKVHASHQRHARSFQDVDYRHISSIEENPSWEGGALETPAREALFLQDIVEPQYTTQLPIIEDVTEPNLEELPKPAPRYGHAACKYEGGFVIYGGKVQDGSLSNELWYYNVDKTLWTLRAKNSPFYPPRLTRHTLTLANEYIYLFGGSTADGEFSSNLYRIKLNLSDSTASTEKWQAVRPRGGKELDVRVVAHSTVYHQATNSLLVYGGVVASVARFSKLSDRMFVFQLDRRVWSEIHYPRAHLRDTYVPRERAFHTCNIIGNYLVVFGGYSHRHNKEEICYDNQMYLYHLGCHAWVSHDVLNTSDKDSQYPKQQGVFAHAADVRNGNTLLLVGGYHGNVNADLLAYTLPPMLAPGDADIMEPEQYCSRHKSLFECSANPECGWCSADENCYGRTVVSNCTTNLQTTRCPGVCPALGDCHSCLIHGQPGGGWGTNSRGRSSVSNKFNLGTCTWCVQNARCHHRDDNYGVCGLRDDTPTQIPGWWGTKGTEIARVEQCRDMDRRPGLTFLKYNPPVNFSQPDSVAIVNATTVDFSVPSMQGAKTESALGGQMIARLVGHLRLPSNTWDARMELLKICVSYNSATLRVSRNNDLDDLVLLANLTAETSQCLPMKIAGEPYSSIYLAPGRYLLDFESRRMVTASYAHSSKMEVTHNRQGDNPKVFTFEYLEPYQNGSCDQYKNCLHCLTDSSCGWCDINNRCFDRSVNETTECVAEVEVDENGQSILEWHYLTITPSTCANCSNYISCESCVSTTICEWWTEEARCARIGRLPNAVISIDQCPVSCRQRSNCTQCLDERGRCVWCEATQECFSFSVYTSEYQFGLCREWTDQAGLMGVTSRSSSLSLIPGNDQCKSCSRHTNCSNCLHSLSCGWCYSSENPILGACVQGDFNQAYANCSRVLSELHNTTSSDVATVETGWAYAQCPDVDECDLGLHDCHPEAVCTNTHGSYSCQCKRGFNGDGKENCTKTCFEKCVNGYCSEAPDYKCECDLGWTGSDCRINCGCYNHSTCRLGPGLCDECQNWTEGRQCDSCKAGSYGNATTSLGCQKCNCNEHGDAQMGTCDRQTGICFCRDNTEGDRCEMCKKGYYGDPRDGGMCYYGCMSRGMLEGEGNGKQGLGSRHSQLSLWESNLGGSLTRECLWIVSPKPGLSAELMAPSPQSVIQFTIHDDINVSCQENSVYVYDGLPAFVSTTGSHQSQLLGVYCTESTDYPVTVEARSGFLTVHYKQLDEVEGFNASYVVMTCNNCPSNRECRNGNCLCKQGFVGINCDIELCPKNCSAAKKQGMCDKGYRHCVCSPGFGGRDCSIVIKDNQLVFTELFNSEYLADHLDHLRKTLPRFGHSLVADRRGSLWMFGGYSLSHGSLNDIRLFDTKNSTWMPVTVESTSEGSMPQSRYFHASEIVHSRQQIYVYGGLTMIEQGIQGLPNHTLSDFWKFSLQNQRWTRIVDGSPYSKEPPPLAGHTLTLYRDGGESESLVLIGGFSPRYGYLDTVWEFNLETETWNNVSTQGNGPLGVYGHSTVFHSRSDSFYIFGGYTYAINRTFISNKLYALNYRTKTWSVLPPFDDDSSDGTPQARFLHSAVTTDEYMVIFGGRQNPHNTTDSLIAYKYSCNLWIRLITKDMEIIGNPPPPAYAHAMTHADPESNAVYVVGGFDGGIKSHVTRIQIPEDLCNLWTDKITCRKYYGCSFCSVTTISGENATYCFSNEETLHLDEKCDVNVTRAHRSNGIFCNSDWMASRKCESFKTCTDCLAEWPYYRESQPVCKWCIDCHTKCIPADKDCDEQNKCRHRQKIVNDVNQCGERICPASDCEKCKSSQGNCVWTRQVLKTSELGLKLTAEPVYDWNCVPEDIFARSSIKMTSTECEKRCSEHKDCKSCLKGTGAEGGWRECRWSTRLNECISPSYQPLYCAGGVCGLVLRSAEIDYCPEPCSVFKQCSTCLKHSHCGWCSLDSVNITGQGICTEGSLEAPPGFDHPAGGTCEMLYQHQYPKNEISTTSFVPSHEVDFRDNISIPLIGGMPPLRFSWHYVRCPPENECLNGHHTCSPKSEKCFDHEKGFECMCGEGYKTELTHMYNEFGRKTCVPMCTQGCVRGTCVEPDVCRCDFGYVGRNCSIQCQCNGHSNCAGPDKLDQCLECQNNTMGPQCDKCKPLYVGNPEDNGQCVPCLEYCNGHTRICINESMTVPDPNSIDKMSMELLKKQLVEGPTNKAKCINCGNNTRGDKCGECVTGYFRGTEDLRDVCRPCECHGHGYTCDPVTGEQCDCRNNTESETACMSGPTKANSGLTPCWMVQCSKCRENYAGTPTNGHQCYKTVTVDNKMCFDSKLIDECKVKPKPLNPGQTVFYMVQPRFMNVDIRIMVDVTQGALDLFLSPRDDTFVVNMNSTNGFQEIELDEKFKWRKEYDSGWFEDGQHLLGRDRKVDYYPYSSYHFLPNGSESHWNPSVEYTVMERRAEGLATYITITERNTFLFVRNLSNRLVLTLPQDRHELGNTKFHIALRAIESPQPEIGARAAYGMIFFRQDQLHIDLFVFFSVFFSCFFLFLAACVVVWKTKQAADIRRARRRHVVEMLHMAKRPFASATILYDREATSATSECSPNSPRAKFGGGRRHKIVNFHNEVRPVAVEPTEDGVAAVATVFIKLPGGAQAPVKLALGSSLIFLTRVYPANNRVFLRRRNSHAWQAHEGLILALAWNQFHGLIISGGEDCRHKVWDAKGNPLYASSSGDQPITSLSWCFSGSYFAVGSFDMLKLCDKTGWTHSMEILHAGSVYDIAWSSDGTQVALACGSGSVLVAHTILKKLEYNSFEATLIKRKAIQVTEVGTDVNETLDIADRVIQLEFGFDHLVAVTPSQCHVFSVTNWNTPAIFDLKNGSVSAVLLADKHFVLVEWSALSLYNYQGRTLGMPKWKGMTSDPLYPQCISICSDTLVVRNQENHKLLHVLEISPKKPIVEGQPYFHVQDVVSLALNYVGGVTDRQLALIDVSRDLFLISIRAVGFARVCKIAAMAQNIAWAIDANVLAGMLETTLSVWLCPNCVHYSDRKIIKKTRMDKDSSEFGKHPTIVRVQSGLVTVRRGDGAIVVSSFYTFFAKLHQHVLNSRWEEAVSLCRIVQNETLWTCMAVMAIDSKQLNIAEEACAAIDRYDKVDYIRHIKKLPNELERLAHMALLAGDLLAAEGILLQNGLTSEAIRINIEMYKWTRALELAIKHKKLISEVLEARKHYLEALDKKEVNQSFLAIQANIARAHAAKKEARELEKEKVREREEDNSEHVRETEKQNERELEERREMEIRRQQERELEKQREREERQKLKESEKRRERELEKQREKELEEERERELQKEMELERQREKELAKQREKELEKQKEKEKSKALTERSKKREPEKQRGRETQRNKEAEVKRTRDKLAERSRARAAGNSTEREQKSKPRVRDSEKKKEPMTEAEKRKVKKKEPEKIVKNRKPVTSR</sequence>
<evidence type="ECO:0000313" key="2">
    <source>
        <dbReference type="Proteomes" id="UP001239111"/>
    </source>
</evidence>
<name>A0ACC2PBY3_9HYME</name>
<keyword evidence="2" id="KW-1185">Reference proteome</keyword>
<protein>
    <submittedName>
        <fullName evidence="1">Uncharacterized protein</fullName>
    </submittedName>
</protein>
<gene>
    <name evidence="1" type="ORF">QAD02_016395</name>
</gene>